<dbReference type="EMBL" id="JF510819">
    <property type="protein sequence ID" value="AEX60305.1"/>
    <property type="molecule type" value="mRNA"/>
</dbReference>
<feature type="chain" id="PRO_5003560183" evidence="1">
    <location>
        <begin position="27"/>
        <end position="52"/>
    </location>
</feature>
<keyword evidence="1" id="KW-0732">Signal</keyword>
<evidence type="ECO:0000256" key="1">
    <source>
        <dbReference type="SAM" id="SignalP"/>
    </source>
</evidence>
<reference evidence="2" key="1">
    <citation type="journal article" date="2013" name="Toxicon">
        <title>Characterizing the evolution and functions of the M-superfamily conotoxins.</title>
        <authorList>
            <person name="Zhou M."/>
            <person name="Wang L."/>
            <person name="Wu Y."/>
            <person name="Zhu X."/>
            <person name="Feng Y."/>
            <person name="Chen Z."/>
            <person name="Li Y."/>
            <person name="Sun D."/>
            <person name="Ren Z."/>
            <person name="Xu A."/>
        </authorList>
    </citation>
    <scope>NUCLEOTIDE SEQUENCE</scope>
</reference>
<sequence length="52" mass="5920">MMSKLGALLTICLLLFPLLNLPRHWSNNYPTPHGTLLKDVFRKIEDSPTPCL</sequence>
<name>H2BKI4_CONLT</name>
<dbReference type="AlphaFoldDB" id="H2BKI4"/>
<evidence type="ECO:0000313" key="2">
    <source>
        <dbReference type="EMBL" id="AEX60305.1"/>
    </source>
</evidence>
<protein>
    <submittedName>
        <fullName evidence="2">M superfamily MMSK group conopeptide Lt1C01</fullName>
    </submittedName>
</protein>
<proteinExistence type="evidence at transcript level"/>
<accession>H2BKI4</accession>
<organism evidence="2">
    <name type="scientific">Conus litteratus</name>
    <name type="common">Lettered cone</name>
    <dbReference type="NCBI Taxonomy" id="89445"/>
    <lineage>
        <taxon>Eukaryota</taxon>
        <taxon>Metazoa</taxon>
        <taxon>Spiralia</taxon>
        <taxon>Lophotrochozoa</taxon>
        <taxon>Mollusca</taxon>
        <taxon>Gastropoda</taxon>
        <taxon>Caenogastropoda</taxon>
        <taxon>Neogastropoda</taxon>
        <taxon>Conoidea</taxon>
        <taxon>Conidae</taxon>
        <taxon>Conus</taxon>
        <taxon>Elisaconus</taxon>
    </lineage>
</organism>
<feature type="signal peptide" evidence="1">
    <location>
        <begin position="1"/>
        <end position="26"/>
    </location>
</feature>